<accession>A0A0M4C2H9</accession>
<dbReference type="SUPFAM" id="SSF53756">
    <property type="entry name" value="UDP-Glycosyltransferase/glycogen phosphorylase"/>
    <property type="match status" value="1"/>
</dbReference>
<dbReference type="AlphaFoldDB" id="A0A0M4C2H9"/>
<evidence type="ECO:0000313" key="3">
    <source>
        <dbReference type="EMBL" id="ALB75760.1"/>
    </source>
</evidence>
<feature type="domain" description="UDP-N-acetylglucosamine 2-epimerase" evidence="2">
    <location>
        <begin position="169"/>
        <end position="315"/>
    </location>
</feature>
<sequence length="354" mass="41255">MKKHYLFFVSVAYSYPILRPLQDEIRRRGDDVAWFIEPDCPVLLNQDERWLQSVQEVMDYQPIAVFAPGNYIYDFFPGVKVSLFHGYPINKRGDEKDDHFSVRGWFDVYCTQGETSTLPFKELERKYGFFKVYETGWCKADTFVKERVHTPHNARPVVLYSSTFTKNITSAPHLFDTIKRLVREKNWDWIISFHPKFSDMEVLKKYKELAASCPNITFHESGLVDAKLLNSADVLLSDASSVIVEAMMLDKPVVTYCNTMPGAHLLNVTETDAVEGAIEKAISRPAELMERMRAYVHKHEAHLDGESSSRVLDAVNNYIWYFQGKTRTKPWNLVRKFKLRWRVGYPLMATLRLW</sequence>
<keyword evidence="1" id="KW-0413">Isomerase</keyword>
<dbReference type="Pfam" id="PF02350">
    <property type="entry name" value="Epimerase_2"/>
    <property type="match status" value="1"/>
</dbReference>
<dbReference type="InterPro" id="IPR003331">
    <property type="entry name" value="UDP_GlcNAc_Epimerase_2_dom"/>
</dbReference>
<dbReference type="InterPro" id="IPR043148">
    <property type="entry name" value="TagF_C"/>
</dbReference>
<dbReference type="PIRSF" id="PIRSF028458">
    <property type="entry name" value="UCP028458_glyceroPtfrase"/>
    <property type="match status" value="1"/>
</dbReference>
<comment type="similarity">
    <text evidence="1">Belongs to the UDP-N-acetylglucosamine 2-epimerase family.</text>
</comment>
<proteinExistence type="inferred from homology"/>
<dbReference type="GO" id="GO:0047355">
    <property type="term" value="F:CDP-glycerol glycerophosphotransferase activity"/>
    <property type="evidence" value="ECO:0007669"/>
    <property type="project" value="InterPro"/>
</dbReference>
<dbReference type="InterPro" id="IPR016886">
    <property type="entry name" value="UCP028458_glyceroPtfrase"/>
</dbReference>
<evidence type="ECO:0000259" key="2">
    <source>
        <dbReference type="Pfam" id="PF02350"/>
    </source>
</evidence>
<organism evidence="3">
    <name type="scientific">uncultured bacterium 4h09</name>
    <dbReference type="NCBI Taxonomy" id="1701372"/>
    <lineage>
        <taxon>Bacteria</taxon>
        <taxon>environmental samples</taxon>
    </lineage>
</organism>
<reference evidence="3" key="1">
    <citation type="journal article" date="2015" name="Proc. Natl. Acad. Sci. U.S.A.">
        <title>Functional metagenomic discovery of bacterial effectors in the human microbiome and isolation of commendamide, a GPCR G2A/132 agonist.</title>
        <authorList>
            <person name="Cohen L.J."/>
            <person name="Kang H.S."/>
            <person name="Chu J."/>
            <person name="Huang Y.H."/>
            <person name="Gordon E.A."/>
            <person name="Reddy B.V."/>
            <person name="Ternei M.A."/>
            <person name="Craig J.W."/>
            <person name="Brady S.F."/>
        </authorList>
    </citation>
    <scope>NUCLEOTIDE SEQUENCE</scope>
</reference>
<evidence type="ECO:0000256" key="1">
    <source>
        <dbReference type="RuleBase" id="RU003513"/>
    </source>
</evidence>
<name>A0A0M4C2H9_9BACT</name>
<dbReference type="GO" id="GO:0016020">
    <property type="term" value="C:membrane"/>
    <property type="evidence" value="ECO:0007669"/>
    <property type="project" value="InterPro"/>
</dbReference>
<dbReference type="Gene3D" id="3.40.50.12580">
    <property type="match status" value="1"/>
</dbReference>
<dbReference type="EMBL" id="KT336245">
    <property type="protein sequence ID" value="ALB75760.1"/>
    <property type="molecule type" value="Genomic_DNA"/>
</dbReference>
<protein>
    <submittedName>
        <fullName evidence="3">UDP-N-acetylglucosamine 2-epimerase family protein</fullName>
    </submittedName>
</protein>